<keyword evidence="3" id="KW-1185">Reference proteome</keyword>
<dbReference type="Proteomes" id="UP001259832">
    <property type="component" value="Unassembled WGS sequence"/>
</dbReference>
<comment type="caution">
    <text evidence="2">The sequence shown here is derived from an EMBL/GenBank/DDBJ whole genome shotgun (WGS) entry which is preliminary data.</text>
</comment>
<evidence type="ECO:0000313" key="3">
    <source>
        <dbReference type="Proteomes" id="UP001259832"/>
    </source>
</evidence>
<feature type="compositionally biased region" description="Basic and acidic residues" evidence="1">
    <location>
        <begin position="66"/>
        <end position="76"/>
    </location>
</feature>
<gene>
    <name evidence="2" type="ORF">P3T76_016039</name>
</gene>
<dbReference type="AlphaFoldDB" id="A0AAD9FY94"/>
<evidence type="ECO:0000313" key="2">
    <source>
        <dbReference type="EMBL" id="KAK1928474.1"/>
    </source>
</evidence>
<proteinExistence type="predicted"/>
<accession>A0AAD9FY94</accession>
<feature type="region of interest" description="Disordered" evidence="1">
    <location>
        <begin position="66"/>
        <end position="85"/>
    </location>
</feature>
<reference evidence="2" key="1">
    <citation type="submission" date="2023-08" db="EMBL/GenBank/DDBJ databases">
        <title>Reference Genome Resource for the Citrus Pathogen Phytophthora citrophthora.</title>
        <authorList>
            <person name="Moller H."/>
            <person name="Coetzee B."/>
            <person name="Rose L.J."/>
            <person name="Van Niekerk J.M."/>
        </authorList>
    </citation>
    <scope>NUCLEOTIDE SEQUENCE</scope>
    <source>
        <strain evidence="2">STE-U-9442</strain>
    </source>
</reference>
<name>A0AAD9FY94_9STRA</name>
<dbReference type="EMBL" id="JASMQC010000066">
    <property type="protein sequence ID" value="KAK1928474.1"/>
    <property type="molecule type" value="Genomic_DNA"/>
</dbReference>
<evidence type="ECO:0000256" key="1">
    <source>
        <dbReference type="SAM" id="MobiDB-lite"/>
    </source>
</evidence>
<sequence>MTSNKRSTRDLTSMERQQAVSALLARALGGKPTGTPIVKATTASQVNYWEMLIDKVLPAIEAKRLGEERREHDDSSRQCLPSHYG</sequence>
<organism evidence="2 3">
    <name type="scientific">Phytophthora citrophthora</name>
    <dbReference type="NCBI Taxonomy" id="4793"/>
    <lineage>
        <taxon>Eukaryota</taxon>
        <taxon>Sar</taxon>
        <taxon>Stramenopiles</taxon>
        <taxon>Oomycota</taxon>
        <taxon>Peronosporomycetes</taxon>
        <taxon>Peronosporales</taxon>
        <taxon>Peronosporaceae</taxon>
        <taxon>Phytophthora</taxon>
    </lineage>
</organism>
<protein>
    <submittedName>
        <fullName evidence="2">Uncharacterized protein</fullName>
    </submittedName>
</protein>